<feature type="compositionally biased region" description="Basic residues" evidence="1">
    <location>
        <begin position="684"/>
        <end position="709"/>
    </location>
</feature>
<dbReference type="EMBL" id="AMQN01009439">
    <property type="status" value="NOT_ANNOTATED_CDS"/>
    <property type="molecule type" value="Genomic_DNA"/>
</dbReference>
<evidence type="ECO:0000256" key="1">
    <source>
        <dbReference type="SAM" id="MobiDB-lite"/>
    </source>
</evidence>
<evidence type="ECO:0000313" key="2">
    <source>
        <dbReference type="EMBL" id="ELU01045.1"/>
    </source>
</evidence>
<feature type="compositionally biased region" description="Low complexity" evidence="1">
    <location>
        <begin position="730"/>
        <end position="750"/>
    </location>
</feature>
<feature type="region of interest" description="Disordered" evidence="1">
    <location>
        <begin position="977"/>
        <end position="999"/>
    </location>
</feature>
<feature type="compositionally biased region" description="Polar residues" evidence="1">
    <location>
        <begin position="348"/>
        <end position="367"/>
    </location>
</feature>
<accession>R7U3X7</accession>
<dbReference type="InterPro" id="IPR031440">
    <property type="entry name" value="DUF4670"/>
</dbReference>
<name>R7U3X7_CAPTE</name>
<feature type="region of interest" description="Disordered" evidence="1">
    <location>
        <begin position="348"/>
        <end position="372"/>
    </location>
</feature>
<feature type="region of interest" description="Disordered" evidence="1">
    <location>
        <begin position="29"/>
        <end position="56"/>
    </location>
</feature>
<organism evidence="2">
    <name type="scientific">Capitella teleta</name>
    <name type="common">Polychaete worm</name>
    <dbReference type="NCBI Taxonomy" id="283909"/>
    <lineage>
        <taxon>Eukaryota</taxon>
        <taxon>Metazoa</taxon>
        <taxon>Spiralia</taxon>
        <taxon>Lophotrochozoa</taxon>
        <taxon>Annelida</taxon>
        <taxon>Polychaeta</taxon>
        <taxon>Sedentaria</taxon>
        <taxon>Scolecida</taxon>
        <taxon>Capitellidae</taxon>
        <taxon>Capitella</taxon>
    </lineage>
</organism>
<dbReference type="STRING" id="283909.R7U3X7"/>
<reference evidence="3" key="3">
    <citation type="submission" date="2015-06" db="UniProtKB">
        <authorList>
            <consortium name="EnsemblMetazoa"/>
        </authorList>
    </citation>
    <scope>IDENTIFICATION</scope>
</reference>
<reference evidence="2 4" key="2">
    <citation type="journal article" date="2013" name="Nature">
        <title>Insights into bilaterian evolution from three spiralian genomes.</title>
        <authorList>
            <person name="Simakov O."/>
            <person name="Marletaz F."/>
            <person name="Cho S.J."/>
            <person name="Edsinger-Gonzales E."/>
            <person name="Havlak P."/>
            <person name="Hellsten U."/>
            <person name="Kuo D.H."/>
            <person name="Larsson T."/>
            <person name="Lv J."/>
            <person name="Arendt D."/>
            <person name="Savage R."/>
            <person name="Osoegawa K."/>
            <person name="de Jong P."/>
            <person name="Grimwood J."/>
            <person name="Chapman J.A."/>
            <person name="Shapiro H."/>
            <person name="Aerts A."/>
            <person name="Otillar R.P."/>
            <person name="Terry A.Y."/>
            <person name="Boore J.L."/>
            <person name="Grigoriev I.V."/>
            <person name="Lindberg D.R."/>
            <person name="Seaver E.C."/>
            <person name="Weisblat D.A."/>
            <person name="Putnam N.H."/>
            <person name="Rokhsar D.S."/>
        </authorList>
    </citation>
    <scope>NUCLEOTIDE SEQUENCE</scope>
    <source>
        <strain evidence="2 4">I ESC-2004</strain>
    </source>
</reference>
<dbReference type="Proteomes" id="UP000014760">
    <property type="component" value="Unassembled WGS sequence"/>
</dbReference>
<dbReference type="Pfam" id="PF15709">
    <property type="entry name" value="DUF4670"/>
    <property type="match status" value="1"/>
</dbReference>
<proteinExistence type="predicted"/>
<feature type="region of interest" description="Disordered" evidence="1">
    <location>
        <begin position="103"/>
        <end position="134"/>
    </location>
</feature>
<dbReference type="PANTHER" id="PTHR21937">
    <property type="entry name" value="CCDC66 DOMAIN-CONTAINING PROTEIN"/>
    <property type="match status" value="1"/>
</dbReference>
<dbReference type="EnsemblMetazoa" id="CapteT186597">
    <property type="protein sequence ID" value="CapteP186597"/>
    <property type="gene ID" value="CapteG186597"/>
</dbReference>
<dbReference type="HOGENOM" id="CLU_287031_0_0_1"/>
<feature type="compositionally biased region" description="Basic and acidic residues" evidence="1">
    <location>
        <begin position="840"/>
        <end position="938"/>
    </location>
</feature>
<feature type="compositionally biased region" description="Polar residues" evidence="1">
    <location>
        <begin position="635"/>
        <end position="651"/>
    </location>
</feature>
<evidence type="ECO:0000313" key="4">
    <source>
        <dbReference type="Proteomes" id="UP000014760"/>
    </source>
</evidence>
<dbReference type="AlphaFoldDB" id="R7U3X7"/>
<keyword evidence="4" id="KW-1185">Reference proteome</keyword>
<feature type="region of interest" description="Disordered" evidence="1">
    <location>
        <begin position="234"/>
        <end position="278"/>
    </location>
</feature>
<feature type="region of interest" description="Disordered" evidence="1">
    <location>
        <begin position="588"/>
        <end position="938"/>
    </location>
</feature>
<dbReference type="EMBL" id="KB305422">
    <property type="protein sequence ID" value="ELU01045.1"/>
    <property type="molecule type" value="Genomic_DNA"/>
</dbReference>
<reference evidence="4" key="1">
    <citation type="submission" date="2012-12" db="EMBL/GenBank/DDBJ databases">
        <authorList>
            <person name="Hellsten U."/>
            <person name="Grimwood J."/>
            <person name="Chapman J.A."/>
            <person name="Shapiro H."/>
            <person name="Aerts A."/>
            <person name="Otillar R.P."/>
            <person name="Terry A.Y."/>
            <person name="Boore J.L."/>
            <person name="Simakov O."/>
            <person name="Marletaz F."/>
            <person name="Cho S.-J."/>
            <person name="Edsinger-Gonzales E."/>
            <person name="Havlak P."/>
            <person name="Kuo D.-H."/>
            <person name="Larsson T."/>
            <person name="Lv J."/>
            <person name="Arendt D."/>
            <person name="Savage R."/>
            <person name="Osoegawa K."/>
            <person name="de Jong P."/>
            <person name="Lindberg D.R."/>
            <person name="Seaver E.C."/>
            <person name="Weisblat D.A."/>
            <person name="Putnam N.H."/>
            <person name="Grigoriev I.V."/>
            <person name="Rokhsar D.S."/>
        </authorList>
    </citation>
    <scope>NUCLEOTIDE SEQUENCE</scope>
    <source>
        <strain evidence="4">I ESC-2004</strain>
    </source>
</reference>
<sequence length="1075" mass="120628">MAMYWKWLFEDPFGEQGPSDDLVIRPLKTNTADQGSQRAEFRPREFPGQQQQQQHRQDHLTTLQFVHSLKVRKISTRECSDYVSLFLSYLESQVDKKTLNDNVTTKPGFKGRSLSNHNARSFEAPQPKSWPKTAGPKEFFNGIPVVSVRDTESGLSSAKSQVTQSYHSVDLNPNPVLPPISPSPAFENEENPVTPVNLPKLQLQPPTPQMPTMASEDAGLSAKSREPTFGAVQEEEDEPFGASKHIFGSTENLGSELSSHRSPHGLKGRALHGSSPRVVSSKLSAKMKGSEGDSLKGSVIYAPDGEIISVGGSIASRSPVPSKLADDQLTESAFSGVDEELDNLWDQKSTSSSLPAKSIHTSRASSKSAHKALTEDQMVKVLSEHARSIAASVLSRPGTGMNVIADAQEIIEQFASSPNAPIEEEQSPTIEEYKEILRETLTSVVSKVSGNPNIEIPKDAEVTEELIEALAQDKLSPEDIEVVSVGGRSIIRRKSVASTVSRMSEAKSQDSGGCEVVSPTKTVLSHHTLENQEEEEEEEEAEALLGDALSVHLHKVHSPPVGDMVSFGVVDYGRQGGGETKELIVVRPAEEKQKSPSIPPSLVKKTSVASSPTKSSRKFSVSSSEGGKSLKKRTSITSELSNKDGSPTKSNSLEDRNEFVVGKVPEPKAIEAIYAPIEEPPKPKEKKPRVPKVKSPAKKPVKAKGKGKKKAVEKPTVVEKVSSPVPPPAEVEVAPAVEEVVSEPPARSPSLPYLPKTPEEKEEEDIEFVIVRDEFSDTEEEEMADHVSVAPEEVSKAMSIRSSVGRPEEEEEDEKDEAANLKAISNKEARAAKRAAQAAKRREEVERKRKEREEALKREREEAERKDNLQRELEEERRRREEEKRMLRERMEEQERRQELEEAERERRAAAEAERQKRQKEEYQRKLEEMRRKQHQEEAMRKILEEQKRKEEELLRIEEAKKMEAMEEAERLAYEEKKREEQELKRQKQEEQRLRAEEEARMALEAAERLAQEMARQQAELERRLQFNRSLQLESTGLEHTQDITRAFVFSYYEFLQWLGLEVPDFDQIKQSMGY</sequence>
<protein>
    <submittedName>
        <fullName evidence="2 3">Uncharacterized protein</fullName>
    </submittedName>
</protein>
<feature type="compositionally biased region" description="Low complexity" evidence="1">
    <location>
        <begin position="610"/>
        <end position="624"/>
    </location>
</feature>
<gene>
    <name evidence="2" type="ORF">CAPTEDRAFT_186597</name>
</gene>
<evidence type="ECO:0000313" key="3">
    <source>
        <dbReference type="EnsemblMetazoa" id="CapteP186597"/>
    </source>
</evidence>
<dbReference type="PANTHER" id="PTHR21937:SF5">
    <property type="entry name" value="GENE 973-RELATED"/>
    <property type="match status" value="1"/>
</dbReference>
<dbReference type="OrthoDB" id="6162046at2759"/>
<dbReference type="OMA" id="HMANITS"/>
<feature type="compositionally biased region" description="Basic residues" evidence="1">
    <location>
        <begin position="261"/>
        <end position="270"/>
    </location>
</feature>